<dbReference type="Gene3D" id="1.50.10.100">
    <property type="entry name" value="Chondroitin AC/alginate lyase"/>
    <property type="match status" value="1"/>
</dbReference>
<proteinExistence type="predicted"/>
<dbReference type="Pfam" id="PF04850">
    <property type="entry name" value="Baculo_E66"/>
    <property type="match status" value="1"/>
</dbReference>
<feature type="transmembrane region" description="Helical" evidence="2">
    <location>
        <begin position="12"/>
        <end position="31"/>
    </location>
</feature>
<dbReference type="Pfam" id="PF08124">
    <property type="entry name" value="Lyase_8_N"/>
    <property type="match status" value="1"/>
</dbReference>
<feature type="region of interest" description="Disordered" evidence="1">
    <location>
        <begin position="39"/>
        <end position="70"/>
    </location>
</feature>
<keyword evidence="2" id="KW-0812">Transmembrane</keyword>
<keyword evidence="2" id="KW-0472">Membrane</keyword>
<keyword evidence="2" id="KW-1133">Transmembrane helix</keyword>
<evidence type="ECO:0000256" key="2">
    <source>
        <dbReference type="SAM" id="Phobius"/>
    </source>
</evidence>
<dbReference type="GO" id="GO:0019031">
    <property type="term" value="C:viral envelope"/>
    <property type="evidence" value="ECO:0007669"/>
    <property type="project" value="InterPro"/>
</dbReference>
<name>A0A2H4ZK69_GVCL</name>
<dbReference type="SUPFAM" id="SSF48230">
    <property type="entry name" value="Chondroitin AC/alginate lyase"/>
    <property type="match status" value="1"/>
</dbReference>
<dbReference type="Gene3D" id="2.70.98.100">
    <property type="entry name" value="Baculovirus E66 occlusion-derived virus envelope protein, domain 2"/>
    <property type="match status" value="1"/>
</dbReference>
<evidence type="ECO:0000313" key="5">
    <source>
        <dbReference type="EMBL" id="AUF81965.1"/>
    </source>
</evidence>
<dbReference type="Gene3D" id="2.60.40.4340">
    <property type="match status" value="1"/>
</dbReference>
<feature type="compositionally biased region" description="Pro residues" evidence="1">
    <location>
        <begin position="39"/>
        <end position="68"/>
    </location>
</feature>
<sequence length="697" mass="77751">MAANASLAKNRNIFLLIIILIILTILIVRKLSNDEVLTPAPPVTSPNPTPPDPPPSPTPPDPPTPTPNPTGEIDAFNRLYKKTLSSQFSQKAEKIANPTRAWDPVNVFVNIQPWTSTADFGTMCHTVIGYCVRYNNSNDSLYHDESLADNLTNSLRLLDKNLPNPPPHQQAPWGPVADWYHFTITMPEVFLNVTAVLYNTRNYYECAELTIKILELYLPTAVNSLGWTRTAGNAMRMGVPYVYSQLLKGYSIQEIEMQPSVQAVLDIIRFPFVTEGNGLHIDSIYIDHIDVRAYGYLINSFFTFNYYIMCFGSRVLNEVGLHQSIQNVASPEGIANPAVMSRNGTLYSNVIGFFVDYPITVHSADYSKVLTKLSKNYFGSVVGTTPRLAYYESDPTNNIQGPLWAMNRRIWNRNKPVINYTVNSVLFESGVLCQSPNGLLPIPSTTTSTQSFRPLIGETALVKTDNIGAMLSRSMFVELNDLEFISCTLYYDEGMYQLYYNMGVRTGVLGTNNGRVVVLGRDMNINTTDPSFADQRVANGNSNDGTVYNGVVCYRIPITGLSIPSLSTRIQGSVEIVEQIIGFDALHNKQGTCSYKLNVEGLTDNLRAYLLDSEGIFVVVGDTKALFKYPYVTIKDGSRLAVSNVHETTTLSEEMLTNIKFDIQETGQTVPVNSMFSNGVYTLNNPVPYLQFWFDYE</sequence>
<accession>A0A2H4ZK69</accession>
<organism evidence="5">
    <name type="scientific">Cryptophlebia leucotreta granulosis virus</name>
    <name type="common">ClGV</name>
    <name type="synonym">Cryptophlebia leucotreta granulovirus</name>
    <dbReference type="NCBI Taxonomy" id="35254"/>
    <lineage>
        <taxon>Viruses</taxon>
        <taxon>Viruses incertae sedis</taxon>
        <taxon>Naldaviricetes</taxon>
        <taxon>Lefavirales</taxon>
        <taxon>Baculoviridae</taxon>
        <taxon>Betabaculovirus</taxon>
        <taxon>Betabaculovirus cryleucotretae</taxon>
    </lineage>
</organism>
<feature type="domain" description="Baculovirus ODV-E66 C-terminal" evidence="3">
    <location>
        <begin position="315"/>
        <end position="696"/>
    </location>
</feature>
<evidence type="ECO:0000256" key="1">
    <source>
        <dbReference type="SAM" id="MobiDB-lite"/>
    </source>
</evidence>
<reference evidence="5" key="1">
    <citation type="journal article" date="2017" name="Int. J. Mol. Sci.">
        <title>Genome Analysis and Genetic Stability of the Cryptophlebia leucotreta Granulovirus (CrleGV-SA) after 15 Years of Commercial Use as a Biopesticide.</title>
        <authorList>
            <person name="van der Merwe M."/>
            <person name="Jukes M.D."/>
            <person name="Rabalski L."/>
            <person name="Knox C."/>
            <person name="Opoku-Debrah J.K."/>
            <person name="Moore S.D."/>
            <person name="Krejmer-Rabalska M."/>
            <person name="Szewczyk B."/>
            <person name="Hill M.P."/>
        </authorList>
    </citation>
    <scope>NUCLEOTIDE SEQUENCE</scope>
    <source>
        <strain evidence="5">CrleGV-SA</strain>
    </source>
</reference>
<dbReference type="EMBL" id="MF974563">
    <property type="protein sequence ID" value="AUF81965.1"/>
    <property type="molecule type" value="Genomic_DNA"/>
</dbReference>
<feature type="domain" description="Polysaccharide lyase 8 N-terminal alpha-helical" evidence="4">
    <location>
        <begin position="74"/>
        <end position="292"/>
    </location>
</feature>
<dbReference type="InterPro" id="IPR012970">
    <property type="entry name" value="Lyase_8_alpha_N"/>
</dbReference>
<evidence type="ECO:0000259" key="3">
    <source>
        <dbReference type="Pfam" id="PF04850"/>
    </source>
</evidence>
<evidence type="ECO:0000259" key="4">
    <source>
        <dbReference type="Pfam" id="PF08124"/>
    </source>
</evidence>
<organismHost>
    <name type="scientific">Tortricidae</name>
    <dbReference type="NCBI Taxonomy" id="7139"/>
</organismHost>
<protein>
    <submittedName>
        <fullName evidence="5">Odv-e66</fullName>
    </submittedName>
</protein>
<dbReference type="InterPro" id="IPR008929">
    <property type="entry name" value="Chondroitin_lyas"/>
</dbReference>
<dbReference type="InterPro" id="IPR006934">
    <property type="entry name" value="ODV-E66_C_baculovirus"/>
</dbReference>
<dbReference type="InterPro" id="IPR043082">
    <property type="entry name" value="Baculo_ODV-E66_core"/>
</dbReference>